<evidence type="ECO:0000313" key="3">
    <source>
        <dbReference type="EMBL" id="KAG5961763.1"/>
    </source>
</evidence>
<evidence type="ECO:0000313" key="4">
    <source>
        <dbReference type="Proteomes" id="UP000742024"/>
    </source>
</evidence>
<comment type="caution">
    <text evidence="3">The sequence shown here is derived from an EMBL/GenBank/DDBJ whole genome shotgun (WGS) entry which is preliminary data.</text>
</comment>
<name>A0A9P7MMK5_9HYPO</name>
<accession>A0A9P7MMK5</accession>
<keyword evidence="4" id="KW-1185">Reference proteome</keyword>
<proteinExistence type="predicted"/>
<dbReference type="OrthoDB" id="5403157at2759"/>
<reference evidence="3 4" key="1">
    <citation type="journal article" date="2020" name="bioRxiv">
        <title>Whole genome comparisons of ergot fungi reveals the divergence and evolution of species within the genus Claviceps are the result of varying mechanisms driving genome evolution and host range expansion.</title>
        <authorList>
            <person name="Wyka S.A."/>
            <person name="Mondo S.J."/>
            <person name="Liu M."/>
            <person name="Dettman J."/>
            <person name="Nalam V."/>
            <person name="Broders K.D."/>
        </authorList>
    </citation>
    <scope>NUCLEOTIDE SEQUENCE</scope>
    <source>
        <strain evidence="3">CCC 1102</strain>
        <strain evidence="2 4">LM583</strain>
    </source>
</reference>
<evidence type="ECO:0000313" key="5">
    <source>
        <dbReference type="Proteomes" id="UP000784919"/>
    </source>
</evidence>
<gene>
    <name evidence="3" type="ORF">E4U56_003750</name>
    <name evidence="2" type="ORF">E4U57_003424</name>
</gene>
<sequence>MASFARSFKPPVALLSPRRRPRMTARTLSNSSELSLASNATAVHQTDYFVDRPVISAPNSSSLSPTVGPLLEEGPQPVAGDSHKVALDSPRANSNGPSPIDIPKPRKISSNRTCTPFEPLSARGDLPGAYFPLHEDPKERIRRPHPFACEAAHSHPAGVSDTVTMHAERARNSHASLSASVAHSSTPVLTYVAPGFHDAPLPLGKYYPTNYAQQHPHQDASPRATPVAQSVICSVKSDSVVPQGRSELHRSESPQMDMRRRMLQYQRDMIAQASMVLDATTRMASPGVSLNGLPIKDMWLSGTLSNRPSSPRLHPLGSPGPVTPMELDSNGYSYVENGTIPLPVSIGGLSPSGVVRPNSA</sequence>
<evidence type="ECO:0000256" key="1">
    <source>
        <dbReference type="SAM" id="MobiDB-lite"/>
    </source>
</evidence>
<dbReference type="Proteomes" id="UP000784919">
    <property type="component" value="Unassembled WGS sequence"/>
</dbReference>
<dbReference type="Proteomes" id="UP000742024">
    <property type="component" value="Unassembled WGS sequence"/>
</dbReference>
<feature type="region of interest" description="Disordered" evidence="1">
    <location>
        <begin position="1"/>
        <end position="34"/>
    </location>
</feature>
<organism evidence="3 5">
    <name type="scientific">Claviceps arundinis</name>
    <dbReference type="NCBI Taxonomy" id="1623583"/>
    <lineage>
        <taxon>Eukaryota</taxon>
        <taxon>Fungi</taxon>
        <taxon>Dikarya</taxon>
        <taxon>Ascomycota</taxon>
        <taxon>Pezizomycotina</taxon>
        <taxon>Sordariomycetes</taxon>
        <taxon>Hypocreomycetidae</taxon>
        <taxon>Hypocreales</taxon>
        <taxon>Clavicipitaceae</taxon>
        <taxon>Claviceps</taxon>
    </lineage>
</organism>
<dbReference type="EMBL" id="SRPS01000243">
    <property type="protein sequence ID" value="KAG5961763.1"/>
    <property type="molecule type" value="Genomic_DNA"/>
</dbReference>
<protein>
    <submittedName>
        <fullName evidence="3">Uncharacterized protein</fullName>
    </submittedName>
</protein>
<dbReference type="EMBL" id="SRPR01000256">
    <property type="protein sequence ID" value="KAG5955472.1"/>
    <property type="molecule type" value="Genomic_DNA"/>
</dbReference>
<dbReference type="AlphaFoldDB" id="A0A9P7MMK5"/>
<evidence type="ECO:0000313" key="2">
    <source>
        <dbReference type="EMBL" id="KAG5955472.1"/>
    </source>
</evidence>
<feature type="region of interest" description="Disordered" evidence="1">
    <location>
        <begin position="58"/>
        <end position="121"/>
    </location>
</feature>